<evidence type="ECO:0000256" key="1">
    <source>
        <dbReference type="SAM" id="MobiDB-lite"/>
    </source>
</evidence>
<feature type="compositionally biased region" description="Pro residues" evidence="1">
    <location>
        <begin position="495"/>
        <end position="520"/>
    </location>
</feature>
<dbReference type="OMA" id="RIEHEQL"/>
<feature type="region of interest" description="Disordered" evidence="1">
    <location>
        <begin position="232"/>
        <end position="253"/>
    </location>
</feature>
<evidence type="ECO:0000313" key="3">
    <source>
        <dbReference type="Proteomes" id="UP000006757"/>
    </source>
</evidence>
<comment type="caution">
    <text evidence="2">The sequence shown here is derived from an EMBL/GenBank/DDBJ whole genome shotgun (WGS) entry which is preliminary data.</text>
</comment>
<proteinExistence type="predicted"/>
<feature type="compositionally biased region" description="Pro residues" evidence="1">
    <location>
        <begin position="11"/>
        <end position="51"/>
    </location>
</feature>
<dbReference type="Proteomes" id="UP000006757">
    <property type="component" value="Unassembled WGS sequence"/>
</dbReference>
<feature type="region of interest" description="Disordered" evidence="1">
    <location>
        <begin position="1"/>
        <end position="113"/>
    </location>
</feature>
<dbReference type="InParanoid" id="K1WUG1"/>
<dbReference type="OrthoDB" id="2565337at2759"/>
<dbReference type="AlphaFoldDB" id="K1WUG1"/>
<dbReference type="STRING" id="1220162.K1WUG1"/>
<dbReference type="EMBL" id="AMBO01000222">
    <property type="protein sequence ID" value="EKD04529.1"/>
    <property type="molecule type" value="Genomic_DNA"/>
</dbReference>
<accession>K1WUG1</accession>
<name>K1WUG1_TRIAC</name>
<organism evidence="2 3">
    <name type="scientific">Trichosporon asahii var. asahii (strain CBS 8904)</name>
    <name type="common">Yeast</name>
    <dbReference type="NCBI Taxonomy" id="1220162"/>
    <lineage>
        <taxon>Eukaryota</taxon>
        <taxon>Fungi</taxon>
        <taxon>Dikarya</taxon>
        <taxon>Basidiomycota</taxon>
        <taxon>Agaricomycotina</taxon>
        <taxon>Tremellomycetes</taxon>
        <taxon>Trichosporonales</taxon>
        <taxon>Trichosporonaceae</taxon>
        <taxon>Trichosporon</taxon>
    </lineage>
</organism>
<feature type="region of interest" description="Disordered" evidence="1">
    <location>
        <begin position="311"/>
        <end position="384"/>
    </location>
</feature>
<feature type="compositionally biased region" description="Low complexity" evidence="1">
    <location>
        <begin position="311"/>
        <end position="332"/>
    </location>
</feature>
<feature type="compositionally biased region" description="Low complexity" evidence="1">
    <location>
        <begin position="78"/>
        <end position="92"/>
    </location>
</feature>
<feature type="compositionally biased region" description="Low complexity" evidence="1">
    <location>
        <begin position="52"/>
        <end position="64"/>
    </location>
</feature>
<gene>
    <name evidence="2" type="ORF">A1Q2_01180</name>
</gene>
<sequence length="595" mass="61921">MSRPLAGPSPLGGPSPRPGPSPRTGPSPLGGPSPRPINGPSPRTAPSPRAAPSPVASSGAAAVAQRNLSTPTRPSPVSLAGPSPQGSSPSALKRGAGPADKQRDPKEAQACTGPSWIVDKVEVMQQQYKGRVIRRLATKPDEESVARTCADFQDALIAATMILQYQADSRAIGYKSKTPRKLELRLETAWRNYDAVRRQVEWFIAQNVEYAAAPEKFMKARPPPLPLAPMTLPTPSPSIPAHMQGNTPKAAAAASPIQLGAASLLSNQPAPPASASVPGGFPEGLLDGSLNLDGMNMEELNAFIGGAQNGNVNGGNDMNMPQQMQVPDVPQNTDNPPDQTAMTPNTSNLLNTLQGNTTDAAQNPQAQSQPPQPAGDFEFNFGENGGVDLTSIDLSAFDDLFPEDSTVGDAMGAPGSAPDATAPAPANEEKKDDQPPAATAEQPAATGDQSQTQNGQQQQQQQQPQEQQQQQQPTPQPPQSASPQKPATPAQPAQPAQPPAESAPPAQPAPDAAPPQPAPVPVAAAATEPAPVPDPVPVPVPEPEQKTDDTSNGLGGFDTGNGIGDMDLNFDDFNFGDIIPDVNDPDFESMFAEFE</sequence>
<feature type="compositionally biased region" description="Polar residues" evidence="1">
    <location>
        <begin position="333"/>
        <end position="359"/>
    </location>
</feature>
<feature type="compositionally biased region" description="Low complexity" evidence="1">
    <location>
        <begin position="456"/>
        <end position="473"/>
    </location>
</feature>
<reference evidence="2 3" key="1">
    <citation type="journal article" date="2012" name="Eukaryot. Cell">
        <title>Genome sequence of the Trichosporon asahii environmental strain CBS 8904.</title>
        <authorList>
            <person name="Yang R.Y."/>
            <person name="Li H.T."/>
            <person name="Zhu H."/>
            <person name="Zhou G.P."/>
            <person name="Wang M."/>
            <person name="Wang L."/>
        </authorList>
    </citation>
    <scope>NUCLEOTIDE SEQUENCE [LARGE SCALE GENOMIC DNA]</scope>
    <source>
        <strain evidence="2 3">CBS 8904</strain>
    </source>
</reference>
<feature type="compositionally biased region" description="Low complexity" evidence="1">
    <location>
        <begin position="481"/>
        <end position="494"/>
    </location>
</feature>
<feature type="compositionally biased region" description="Low complexity" evidence="1">
    <location>
        <begin position="1"/>
        <end position="10"/>
    </location>
</feature>
<keyword evidence="3" id="KW-1185">Reference proteome</keyword>
<protein>
    <submittedName>
        <fullName evidence="2">Uncharacterized protein</fullName>
    </submittedName>
</protein>
<dbReference type="HOGENOM" id="CLU_458696_0_0_1"/>
<feature type="compositionally biased region" description="Low complexity" evidence="1">
    <location>
        <begin position="435"/>
        <end position="446"/>
    </location>
</feature>
<feature type="compositionally biased region" description="Low complexity" evidence="1">
    <location>
        <begin position="360"/>
        <end position="369"/>
    </location>
</feature>
<feature type="compositionally biased region" description="Pro residues" evidence="1">
    <location>
        <begin position="530"/>
        <end position="542"/>
    </location>
</feature>
<evidence type="ECO:0000313" key="2">
    <source>
        <dbReference type="EMBL" id="EKD04529.1"/>
    </source>
</evidence>
<feature type="region of interest" description="Disordered" evidence="1">
    <location>
        <begin position="403"/>
        <end position="560"/>
    </location>
</feature>